<dbReference type="AlphaFoldDB" id="A0A388LIH4"/>
<feature type="domain" description="CEP76/DRC7 peptidase-like" evidence="2">
    <location>
        <begin position="221"/>
        <end position="350"/>
    </location>
</feature>
<dbReference type="GO" id="GO:1905515">
    <property type="term" value="P:non-motile cilium assembly"/>
    <property type="evidence" value="ECO:0007669"/>
    <property type="project" value="TreeGrafter"/>
</dbReference>
<organism evidence="3 4">
    <name type="scientific">Chara braunii</name>
    <name type="common">Braun's stonewort</name>
    <dbReference type="NCBI Taxonomy" id="69332"/>
    <lineage>
        <taxon>Eukaryota</taxon>
        <taxon>Viridiplantae</taxon>
        <taxon>Streptophyta</taxon>
        <taxon>Charophyceae</taxon>
        <taxon>Charales</taxon>
        <taxon>Characeae</taxon>
        <taxon>Chara</taxon>
    </lineage>
</organism>
<comment type="caution">
    <text evidence="3">The sequence shown here is derived from an EMBL/GenBank/DDBJ whole genome shotgun (WGS) entry which is preliminary data.</text>
</comment>
<evidence type="ECO:0000259" key="2">
    <source>
        <dbReference type="Pfam" id="PF24656"/>
    </source>
</evidence>
<dbReference type="PANTHER" id="PTHR20837">
    <property type="entry name" value="CENTROSOMAL PROTEIN-RELATED"/>
    <property type="match status" value="1"/>
</dbReference>
<gene>
    <name evidence="3" type="ORF">CBR_g34323</name>
</gene>
<feature type="transmembrane region" description="Helical" evidence="1">
    <location>
        <begin position="516"/>
        <end position="537"/>
    </location>
</feature>
<dbReference type="Pfam" id="PF24656">
    <property type="entry name" value="CEPT76_peptidase"/>
    <property type="match status" value="1"/>
</dbReference>
<dbReference type="STRING" id="69332.A0A388LIH4"/>
<evidence type="ECO:0000313" key="4">
    <source>
        <dbReference type="Proteomes" id="UP000265515"/>
    </source>
</evidence>
<dbReference type="GO" id="GO:0035869">
    <property type="term" value="C:ciliary transition zone"/>
    <property type="evidence" value="ECO:0007669"/>
    <property type="project" value="TreeGrafter"/>
</dbReference>
<dbReference type="EMBL" id="BFEA01000395">
    <property type="protein sequence ID" value="GBG82043.1"/>
    <property type="molecule type" value="Genomic_DNA"/>
</dbReference>
<reference evidence="3 4" key="1">
    <citation type="journal article" date="2018" name="Cell">
        <title>The Chara Genome: Secondary Complexity and Implications for Plant Terrestrialization.</title>
        <authorList>
            <person name="Nishiyama T."/>
            <person name="Sakayama H."/>
            <person name="Vries J.D."/>
            <person name="Buschmann H."/>
            <person name="Saint-Marcoux D."/>
            <person name="Ullrich K.K."/>
            <person name="Haas F.B."/>
            <person name="Vanderstraeten L."/>
            <person name="Becker D."/>
            <person name="Lang D."/>
            <person name="Vosolsobe S."/>
            <person name="Rombauts S."/>
            <person name="Wilhelmsson P.K.I."/>
            <person name="Janitza P."/>
            <person name="Kern R."/>
            <person name="Heyl A."/>
            <person name="Rumpler F."/>
            <person name="Villalobos L.I.A.C."/>
            <person name="Clay J.M."/>
            <person name="Skokan R."/>
            <person name="Toyoda A."/>
            <person name="Suzuki Y."/>
            <person name="Kagoshima H."/>
            <person name="Schijlen E."/>
            <person name="Tajeshwar N."/>
            <person name="Catarino B."/>
            <person name="Hetherington A.J."/>
            <person name="Saltykova A."/>
            <person name="Bonnot C."/>
            <person name="Breuninger H."/>
            <person name="Symeonidi A."/>
            <person name="Radhakrishnan G.V."/>
            <person name="Van Nieuwerburgh F."/>
            <person name="Deforce D."/>
            <person name="Chang C."/>
            <person name="Karol K.G."/>
            <person name="Hedrich R."/>
            <person name="Ulvskov P."/>
            <person name="Glockner G."/>
            <person name="Delwiche C.F."/>
            <person name="Petrasek J."/>
            <person name="Van de Peer Y."/>
            <person name="Friml J."/>
            <person name="Beilby M."/>
            <person name="Dolan L."/>
            <person name="Kohara Y."/>
            <person name="Sugano S."/>
            <person name="Fujiyama A."/>
            <person name="Delaux P.-M."/>
            <person name="Quint M."/>
            <person name="TheiBen G."/>
            <person name="Hagemann M."/>
            <person name="Harholt J."/>
            <person name="Dunand C."/>
            <person name="Zachgo S."/>
            <person name="Langdale J."/>
            <person name="Maumus F."/>
            <person name="Straeten D.V.D."/>
            <person name="Gould S.B."/>
            <person name="Rensing S.A."/>
        </authorList>
    </citation>
    <scope>NUCLEOTIDE SEQUENCE [LARGE SCALE GENOMIC DNA]</scope>
    <source>
        <strain evidence="3 4">S276</strain>
    </source>
</reference>
<dbReference type="InterPro" id="IPR056290">
    <property type="entry name" value="CEPT76/DRC7_peptidase-like_dom"/>
</dbReference>
<keyword evidence="1" id="KW-0812">Transmembrane</keyword>
<keyword evidence="4" id="KW-1185">Reference proteome</keyword>
<keyword evidence="1" id="KW-1133">Transmembrane helix</keyword>
<name>A0A388LIH4_CHABU</name>
<feature type="non-terminal residue" evidence="3">
    <location>
        <position position="1"/>
    </location>
</feature>
<dbReference type="Proteomes" id="UP000265515">
    <property type="component" value="Unassembled WGS sequence"/>
</dbReference>
<sequence length="544" mass="61389">NAKDLIRFTVYDELTLQDDAQDQGLHRDPNVYKHITLRRYLGSLSIPVNTIYWAQCLQGAFHLRGPGEGGGAGAPVNLGFRQLHCTEPRLLNLYITLTPELAHPEPVLDDWQCGEEGEIARLVIQWEKSLFANPICKGRVIKAMATDPEGTAVFLPRYICPMAPPDCLLQQHASASHATGGSDSLDPKASTADDPLMRRMLRFVSMIPFAPDLRTIRRHTDVWMTCRDFFDLCAGDNEEHAITLCNYLLYINQQAFVALGTGIQDGEAAYVITLGALSGEGDEVISWRRGRAMVWDPSNGHVCAVGDHTCGLRQVGVLFNDRNIWANIQARGEPWEISFDLSDQRCWKPFFQDKGSRRPELGTVQVPMKYTSIPSEFFRELELFLERHIMDVISGARRLTYTRFNRRCTRVLKQLLKDLELQQQALPLPTTSEDESPLFRMDRNRILFGNAIGSFLSEDLVSSNVEDSHYSALAPFMKTHDVMGFPLNMPLTDPESITKAVLSTEIHQNYSKNVEFAVATYVYSYGVSFVCSLWIYVATLQKKV</sequence>
<dbReference type="PANTHER" id="PTHR20837:SF0">
    <property type="entry name" value="COILED-COIL AND C2 DOMAIN-CONTAINING PROTEIN 2A"/>
    <property type="match status" value="1"/>
</dbReference>
<protein>
    <recommendedName>
        <fullName evidence="2">CEP76/DRC7 peptidase-like domain-containing protein</fullName>
    </recommendedName>
</protein>
<keyword evidence="1" id="KW-0472">Membrane</keyword>
<evidence type="ECO:0000256" key="1">
    <source>
        <dbReference type="SAM" id="Phobius"/>
    </source>
</evidence>
<dbReference type="InterPro" id="IPR052434">
    <property type="entry name" value="Tectonic-like_complex_comp"/>
</dbReference>
<proteinExistence type="predicted"/>
<evidence type="ECO:0000313" key="3">
    <source>
        <dbReference type="EMBL" id="GBG82043.1"/>
    </source>
</evidence>
<accession>A0A388LIH4</accession>
<dbReference type="OrthoDB" id="2162143at2759"/>
<dbReference type="GO" id="GO:1904491">
    <property type="term" value="P:protein localization to ciliary transition zone"/>
    <property type="evidence" value="ECO:0007669"/>
    <property type="project" value="TreeGrafter"/>
</dbReference>
<dbReference type="Gramene" id="GBG82043">
    <property type="protein sequence ID" value="GBG82043"/>
    <property type="gene ID" value="CBR_g34323"/>
</dbReference>